<reference evidence="2" key="1">
    <citation type="submission" date="2022-11" db="UniProtKB">
        <authorList>
            <consortium name="WormBaseParasite"/>
        </authorList>
    </citation>
    <scope>IDENTIFICATION</scope>
</reference>
<proteinExistence type="predicted"/>
<accession>A0AC34RI53</accession>
<protein>
    <submittedName>
        <fullName evidence="2">7TM GPCR serpentine receptor class x (Srx) domain-containing protein</fullName>
    </submittedName>
</protein>
<dbReference type="Proteomes" id="UP000887576">
    <property type="component" value="Unplaced"/>
</dbReference>
<dbReference type="WBParaSite" id="JU765_v2.g7149.t1">
    <property type="protein sequence ID" value="JU765_v2.g7149.t1"/>
    <property type="gene ID" value="JU765_v2.g7149"/>
</dbReference>
<evidence type="ECO:0000313" key="1">
    <source>
        <dbReference type="Proteomes" id="UP000887576"/>
    </source>
</evidence>
<sequence>MAITLIEFVTQMLLFLAEGTMYLYMLQNIRNGPFYDIYFSVCWISDLAVLVKPYTLLLISQNVKKAFMQTYRFRKKETRKHVKVASIAPLTVSTSQLELS</sequence>
<name>A0AC34RI53_9BILA</name>
<organism evidence="1 2">
    <name type="scientific">Panagrolaimus sp. JU765</name>
    <dbReference type="NCBI Taxonomy" id="591449"/>
    <lineage>
        <taxon>Eukaryota</taxon>
        <taxon>Metazoa</taxon>
        <taxon>Ecdysozoa</taxon>
        <taxon>Nematoda</taxon>
        <taxon>Chromadorea</taxon>
        <taxon>Rhabditida</taxon>
        <taxon>Tylenchina</taxon>
        <taxon>Panagrolaimomorpha</taxon>
        <taxon>Panagrolaimoidea</taxon>
        <taxon>Panagrolaimidae</taxon>
        <taxon>Panagrolaimus</taxon>
    </lineage>
</organism>
<evidence type="ECO:0000313" key="2">
    <source>
        <dbReference type="WBParaSite" id="JU765_v2.g7149.t1"/>
    </source>
</evidence>